<protein>
    <submittedName>
        <fullName evidence="2">Transposase</fullName>
    </submittedName>
</protein>
<accession>A0ABT6ZMJ4</accession>
<dbReference type="Pfam" id="PF01797">
    <property type="entry name" value="Y1_Tnp"/>
    <property type="match status" value="1"/>
</dbReference>
<dbReference type="PANTHER" id="PTHR34322:SF2">
    <property type="entry name" value="TRANSPOSASE IS200-LIKE DOMAIN-CONTAINING PROTEIN"/>
    <property type="match status" value="1"/>
</dbReference>
<name>A0ABT6ZMJ4_9ACTN</name>
<feature type="domain" description="Transposase IS200-like" evidence="1">
    <location>
        <begin position="9"/>
        <end position="123"/>
    </location>
</feature>
<evidence type="ECO:0000313" key="3">
    <source>
        <dbReference type="Proteomes" id="UP001431693"/>
    </source>
</evidence>
<comment type="caution">
    <text evidence="2">The sequence shown here is derived from an EMBL/GenBank/DDBJ whole genome shotgun (WGS) entry which is preliminary data.</text>
</comment>
<reference evidence="2" key="1">
    <citation type="submission" date="2023-05" db="EMBL/GenBank/DDBJ databases">
        <title>[olsenella] sp. nov., isolated from a pig farm feces dump.</title>
        <authorList>
            <person name="Chang Y.-H."/>
        </authorList>
    </citation>
    <scope>NUCLEOTIDE SEQUENCE</scope>
    <source>
        <strain evidence="2">YH-ols2217</strain>
    </source>
</reference>
<evidence type="ECO:0000313" key="2">
    <source>
        <dbReference type="EMBL" id="MDJ1130280.1"/>
    </source>
</evidence>
<dbReference type="SMART" id="SM01321">
    <property type="entry name" value="Y1_Tnp"/>
    <property type="match status" value="1"/>
</dbReference>
<dbReference type="Gene3D" id="3.30.70.1290">
    <property type="entry name" value="Transposase IS200-like"/>
    <property type="match status" value="1"/>
</dbReference>
<dbReference type="EMBL" id="JASJEX010000005">
    <property type="protein sequence ID" value="MDJ1130280.1"/>
    <property type="molecule type" value="Genomic_DNA"/>
</dbReference>
<dbReference type="Proteomes" id="UP001431693">
    <property type="component" value="Unassembled WGS sequence"/>
</dbReference>
<dbReference type="InterPro" id="IPR036515">
    <property type="entry name" value="Transposase_17_sf"/>
</dbReference>
<dbReference type="PANTHER" id="PTHR34322">
    <property type="entry name" value="TRANSPOSASE, Y1_TNP DOMAIN-CONTAINING"/>
    <property type="match status" value="1"/>
</dbReference>
<sequence>MGRGTTETSPLRTYHVMARGVGGQLIFEDDRDRALFVRLLGKALGRLPVALVVWTLVENHVHLVLQGERAPISLFMKWLLGRYAVEFNKRHGRKGHLFQDRFRRVAVMDEAQLLATVRYVHQNAMRAGLCEGCSYRWNSFDEYLRGPGLCDQSSVWALIESEERFRELHQEPVAPARCLSLEGSLRGADAASVLERARAAVAPLDPGLVRGCGRSERDAALVVLHEAGLSFRQIELATGVSKSVVGRVVKSAGAAAVAPASAPPSSRAVQPRRAAPRVHSGLAGMTRACWEGPDSEVSVLEWSHEEYMSKCSYKE</sequence>
<keyword evidence="3" id="KW-1185">Reference proteome</keyword>
<dbReference type="SUPFAM" id="SSF143422">
    <property type="entry name" value="Transposase IS200-like"/>
    <property type="match status" value="1"/>
</dbReference>
<gene>
    <name evidence="2" type="ORF">QJ043_09350</name>
</gene>
<organism evidence="2 3">
    <name type="scientific">Kribbibacterium absianum</name>
    <dbReference type="NCBI Taxonomy" id="3044210"/>
    <lineage>
        <taxon>Bacteria</taxon>
        <taxon>Bacillati</taxon>
        <taxon>Actinomycetota</taxon>
        <taxon>Coriobacteriia</taxon>
        <taxon>Coriobacteriales</taxon>
        <taxon>Kribbibacteriaceae</taxon>
        <taxon>Kribbibacterium</taxon>
    </lineage>
</organism>
<dbReference type="RefSeq" id="WP_283713481.1">
    <property type="nucleotide sequence ID" value="NZ_JASJEW010000004.1"/>
</dbReference>
<evidence type="ECO:0000259" key="1">
    <source>
        <dbReference type="SMART" id="SM01321"/>
    </source>
</evidence>
<dbReference type="InterPro" id="IPR002686">
    <property type="entry name" value="Transposase_17"/>
</dbReference>
<proteinExistence type="predicted"/>